<proteinExistence type="predicted"/>
<dbReference type="AlphaFoldDB" id="A0AAV1BRF7"/>
<protein>
    <submittedName>
        <fullName evidence="1">Uncharacterized protein</fullName>
    </submittedName>
</protein>
<dbReference type="Proteomes" id="UP001177000">
    <property type="component" value="Chromosome"/>
</dbReference>
<organism evidence="1 2">
    <name type="scientific">Pseudomonas syringae pv. tomato</name>
    <dbReference type="NCBI Taxonomy" id="323"/>
    <lineage>
        <taxon>Bacteria</taxon>
        <taxon>Pseudomonadati</taxon>
        <taxon>Pseudomonadota</taxon>
        <taxon>Gammaproteobacteria</taxon>
        <taxon>Pseudomonadales</taxon>
        <taxon>Pseudomonadaceae</taxon>
        <taxon>Pseudomonas</taxon>
    </lineage>
</organism>
<name>A0AAV1BRF7_PSEUB</name>
<sequence>MRRCYSVKMLLTLYGNCFNDWYFFKNLFVPCSG</sequence>
<dbReference type="EMBL" id="OX458335">
    <property type="protein sequence ID" value="CAI8961883.1"/>
    <property type="molecule type" value="Genomic_DNA"/>
</dbReference>
<accession>A0AAV1BRF7</accession>
<evidence type="ECO:0000313" key="2">
    <source>
        <dbReference type="Proteomes" id="UP001177000"/>
    </source>
</evidence>
<gene>
    <name evidence="1" type="ORF">DAPPPG215_23865</name>
</gene>
<reference evidence="1" key="1">
    <citation type="submission" date="2023-03" db="EMBL/GenBank/DDBJ databases">
        <authorList>
            <person name="Pothier F. J."/>
        </authorList>
    </citation>
    <scope>NUCLEOTIDE SEQUENCE</scope>
    <source>
        <strain evidence="1">DAPP-PG 215</strain>
    </source>
</reference>
<evidence type="ECO:0000313" key="1">
    <source>
        <dbReference type="EMBL" id="CAI8961883.1"/>
    </source>
</evidence>